<protein>
    <submittedName>
        <fullName evidence="2">Uncharacterized protein</fullName>
    </submittedName>
</protein>
<keyword evidence="3" id="KW-1185">Reference proteome</keyword>
<dbReference type="EMBL" id="JAAEJV010000042">
    <property type="protein sequence ID" value="MBF5059809.1"/>
    <property type="molecule type" value="Genomic_DNA"/>
</dbReference>
<evidence type="ECO:0000313" key="3">
    <source>
        <dbReference type="Proteomes" id="UP001194714"/>
    </source>
</evidence>
<gene>
    <name evidence="2" type="ORF">NEPTK9_001328</name>
</gene>
<accession>A0ABS0B095</accession>
<dbReference type="RefSeq" id="WP_194848117.1">
    <property type="nucleotide sequence ID" value="NZ_JAAEJV010000042.1"/>
</dbReference>
<proteinExistence type="predicted"/>
<evidence type="ECO:0000313" key="2">
    <source>
        <dbReference type="EMBL" id="MBF5059809.1"/>
    </source>
</evidence>
<comment type="caution">
    <text evidence="2">The sequence shown here is derived from an EMBL/GenBank/DDBJ whole genome shotgun (WGS) entry which is preliminary data.</text>
</comment>
<reference evidence="2 3" key="1">
    <citation type="submission" date="2020-01" db="EMBL/GenBank/DDBJ databases">
        <title>Draft genome sequence of Cand. Neptunochlamydia vexilliferae K9.</title>
        <authorList>
            <person name="Schulz F."/>
            <person name="Koestlbacher S."/>
            <person name="Wascher F."/>
            <person name="Pizzetti I."/>
            <person name="Horn M."/>
        </authorList>
    </citation>
    <scope>NUCLEOTIDE SEQUENCE [LARGE SCALE GENOMIC DNA]</scope>
    <source>
        <strain evidence="2 3">K9</strain>
    </source>
</reference>
<feature type="compositionally biased region" description="Low complexity" evidence="1">
    <location>
        <begin position="24"/>
        <end position="35"/>
    </location>
</feature>
<name>A0ABS0B095_9BACT</name>
<dbReference type="Proteomes" id="UP001194714">
    <property type="component" value="Unassembled WGS sequence"/>
</dbReference>
<organism evidence="2 3">
    <name type="scientific">Candidatus Neptunichlamydia vexilliferae</name>
    <dbReference type="NCBI Taxonomy" id="1651774"/>
    <lineage>
        <taxon>Bacteria</taxon>
        <taxon>Pseudomonadati</taxon>
        <taxon>Chlamydiota</taxon>
        <taxon>Chlamydiia</taxon>
        <taxon>Parachlamydiales</taxon>
        <taxon>Simkaniaceae</taxon>
        <taxon>Candidatus Neptunichlamydia</taxon>
    </lineage>
</organism>
<sequence length="100" mass="11319">MKSYHAAGGEEPWLTEKIQRLPQSSQNSSAESSSSGGMEVVPTEKERQLQARITMLQSQAQRIDYAAWNFFMSLVRMLFVHVPNYALDSLAEVGRAVTWR</sequence>
<evidence type="ECO:0000256" key="1">
    <source>
        <dbReference type="SAM" id="MobiDB-lite"/>
    </source>
</evidence>
<feature type="region of interest" description="Disordered" evidence="1">
    <location>
        <begin position="1"/>
        <end position="43"/>
    </location>
</feature>